<dbReference type="InterPro" id="IPR000415">
    <property type="entry name" value="Nitroreductase-like"/>
</dbReference>
<dbReference type="CDD" id="cd02138">
    <property type="entry name" value="TdsD-like"/>
    <property type="match status" value="1"/>
</dbReference>
<evidence type="ECO:0000313" key="5">
    <source>
        <dbReference type="Proteomes" id="UP000823937"/>
    </source>
</evidence>
<name>A0A9D1PLP6_9BACI</name>
<dbReference type="InterPro" id="IPR029479">
    <property type="entry name" value="Nitroreductase"/>
</dbReference>
<dbReference type="Pfam" id="PF00881">
    <property type="entry name" value="Nitroreductase"/>
    <property type="match status" value="2"/>
</dbReference>
<dbReference type="PANTHER" id="PTHR43673:SF10">
    <property type="entry name" value="NADH DEHYDROGENASE_NAD(P)H NITROREDUCTASE XCC3605-RELATED"/>
    <property type="match status" value="1"/>
</dbReference>
<gene>
    <name evidence="4" type="ORF">H9895_06935</name>
</gene>
<comment type="caution">
    <text evidence="4">The sequence shown here is derived from an EMBL/GenBank/DDBJ whole genome shotgun (WGS) entry which is preliminary data.</text>
</comment>
<reference evidence="4" key="1">
    <citation type="journal article" date="2021" name="PeerJ">
        <title>Extensive microbial diversity within the chicken gut microbiome revealed by metagenomics and culture.</title>
        <authorList>
            <person name="Gilroy R."/>
            <person name="Ravi A."/>
            <person name="Getino M."/>
            <person name="Pursley I."/>
            <person name="Horton D.L."/>
            <person name="Alikhan N.F."/>
            <person name="Baker D."/>
            <person name="Gharbi K."/>
            <person name="Hall N."/>
            <person name="Watson M."/>
            <person name="Adriaenssens E.M."/>
            <person name="Foster-Nyarko E."/>
            <person name="Jarju S."/>
            <person name="Secka A."/>
            <person name="Antonio M."/>
            <person name="Oren A."/>
            <person name="Chaudhuri R.R."/>
            <person name="La Ragione R."/>
            <person name="Hildebrand F."/>
            <person name="Pallen M.J."/>
        </authorList>
    </citation>
    <scope>NUCLEOTIDE SEQUENCE</scope>
    <source>
        <strain evidence="4">CHK169-2315</strain>
    </source>
</reference>
<organism evidence="4 5">
    <name type="scientific">Candidatus Pseudogracilibacillus intestinigallinarum</name>
    <dbReference type="NCBI Taxonomy" id="2838742"/>
    <lineage>
        <taxon>Bacteria</taxon>
        <taxon>Bacillati</taxon>
        <taxon>Bacillota</taxon>
        <taxon>Bacilli</taxon>
        <taxon>Bacillales</taxon>
        <taxon>Bacillaceae</taxon>
        <taxon>Pseudogracilibacillus</taxon>
    </lineage>
</organism>
<dbReference type="Proteomes" id="UP000823937">
    <property type="component" value="Unassembled WGS sequence"/>
</dbReference>
<reference evidence="4" key="2">
    <citation type="submission" date="2021-04" db="EMBL/GenBank/DDBJ databases">
        <authorList>
            <person name="Gilroy R."/>
        </authorList>
    </citation>
    <scope>NUCLEOTIDE SEQUENCE</scope>
    <source>
        <strain evidence="4">CHK169-2315</strain>
    </source>
</reference>
<dbReference type="SUPFAM" id="SSF55469">
    <property type="entry name" value="FMN-dependent nitroreductase-like"/>
    <property type="match status" value="1"/>
</dbReference>
<evidence type="ECO:0000256" key="2">
    <source>
        <dbReference type="ARBA" id="ARBA00023002"/>
    </source>
</evidence>
<sequence>MTVQTKRKAAYAIDEAYINRWSPRAFSTKEVEEEKLNAIFEAARWAPSAANWQPWNYIVARKEEDRATFLSFINENNVEWCKRAPVLVLAISKKTRNEEGDPNPWHAFDAGTAWGYLSLEAFRQGLITHGMGGFDKDKARELLEIPSEYDINAVVAVGYHDPTTLLSERNQQREVPSDRKPIESFVFEGKFA</sequence>
<dbReference type="AlphaFoldDB" id="A0A9D1PLP6"/>
<dbReference type="PANTHER" id="PTHR43673">
    <property type="entry name" value="NAD(P)H NITROREDUCTASE YDGI-RELATED"/>
    <property type="match status" value="1"/>
</dbReference>
<dbReference type="Gene3D" id="3.40.109.10">
    <property type="entry name" value="NADH Oxidase"/>
    <property type="match status" value="1"/>
</dbReference>
<comment type="similarity">
    <text evidence="1">Belongs to the nitroreductase family.</text>
</comment>
<evidence type="ECO:0000256" key="1">
    <source>
        <dbReference type="ARBA" id="ARBA00007118"/>
    </source>
</evidence>
<feature type="domain" description="Nitroreductase" evidence="3">
    <location>
        <begin position="19"/>
        <end position="74"/>
    </location>
</feature>
<evidence type="ECO:0000313" key="4">
    <source>
        <dbReference type="EMBL" id="HIV74793.1"/>
    </source>
</evidence>
<keyword evidence="2" id="KW-0560">Oxidoreductase</keyword>
<dbReference type="GO" id="GO:0016491">
    <property type="term" value="F:oxidoreductase activity"/>
    <property type="evidence" value="ECO:0007669"/>
    <property type="project" value="UniProtKB-KW"/>
</dbReference>
<evidence type="ECO:0000259" key="3">
    <source>
        <dbReference type="Pfam" id="PF00881"/>
    </source>
</evidence>
<accession>A0A9D1PLP6</accession>
<dbReference type="EMBL" id="DXHX01000109">
    <property type="protein sequence ID" value="HIV74793.1"/>
    <property type="molecule type" value="Genomic_DNA"/>
</dbReference>
<proteinExistence type="inferred from homology"/>
<feature type="domain" description="Nitroreductase" evidence="3">
    <location>
        <begin position="75"/>
        <end position="159"/>
    </location>
</feature>
<protein>
    <submittedName>
        <fullName evidence="4">Nitroreductase family protein</fullName>
    </submittedName>
</protein>